<organism evidence="5 6">
    <name type="scientific">Methylorubrum rhodesianum</name>
    <dbReference type="NCBI Taxonomy" id="29427"/>
    <lineage>
        <taxon>Bacteria</taxon>
        <taxon>Pseudomonadati</taxon>
        <taxon>Pseudomonadota</taxon>
        <taxon>Alphaproteobacteria</taxon>
        <taxon>Hyphomicrobiales</taxon>
        <taxon>Methylobacteriaceae</taxon>
        <taxon>Methylorubrum</taxon>
    </lineage>
</organism>
<evidence type="ECO:0000313" key="5">
    <source>
        <dbReference type="EMBL" id="MEN3231906.1"/>
    </source>
</evidence>
<dbReference type="PROSITE" id="PS51063">
    <property type="entry name" value="HTH_CRP_2"/>
    <property type="match status" value="1"/>
</dbReference>
<dbReference type="Gene3D" id="2.60.120.10">
    <property type="entry name" value="Jelly Rolls"/>
    <property type="match status" value="1"/>
</dbReference>
<feature type="domain" description="HTH crp-type" evidence="4">
    <location>
        <begin position="161"/>
        <end position="230"/>
    </location>
</feature>
<sequence>MNAPDETDALPEMVGCLCPDPRAWREEALPCNLRSEEETRVFLQQQAGRLVAVSDKVISRGGGAERRCFRVNDGVVRLVQFYADGHRQVTRFAFPGDYFGLSRAERELASEAVSGVTLLEFDAGRLQQLSDCNPYLAHQLTSALRASVSQATEHVVLLGRKDPRQRLAVFLRMLHRHLGLGDVVPVPMPRIDIADYIGLTAETVSRAFAELRRRFIVEDLDRHLLRLDLPALGRLAEDEV</sequence>
<reference evidence="5 6" key="1">
    <citation type="journal article" date="2023" name="PLoS ONE">
        <title>Complete genome assembly of Hawai'i environmental nontuberculous mycobacteria reveals unexpected co-isolation with methylobacteria.</title>
        <authorList>
            <person name="Hendrix J."/>
            <person name="Epperson L.E."/>
            <person name="Tong E.I."/>
            <person name="Chan Y.L."/>
            <person name="Hasan N.A."/>
            <person name="Dawrs S.N."/>
            <person name="Norton G.J."/>
            <person name="Virdi R."/>
            <person name="Crooks J.L."/>
            <person name="Chan E.D."/>
            <person name="Honda J.R."/>
            <person name="Strong M."/>
        </authorList>
    </citation>
    <scope>NUCLEOTIDE SEQUENCE [LARGE SCALE GENOMIC DNA]</scope>
    <source>
        <strain evidence="5 6">NJH_HI01</strain>
    </source>
</reference>
<name>A0ABU9ZL54_9HYPH</name>
<dbReference type="PANTHER" id="PTHR24567">
    <property type="entry name" value="CRP FAMILY TRANSCRIPTIONAL REGULATORY PROTEIN"/>
    <property type="match status" value="1"/>
</dbReference>
<evidence type="ECO:0000256" key="1">
    <source>
        <dbReference type="ARBA" id="ARBA00023015"/>
    </source>
</evidence>
<dbReference type="RefSeq" id="WP_345972592.1">
    <property type="nucleotide sequence ID" value="NZ_JAQYXL010000003.1"/>
</dbReference>
<dbReference type="CDD" id="cd00092">
    <property type="entry name" value="HTH_CRP"/>
    <property type="match status" value="1"/>
</dbReference>
<keyword evidence="2" id="KW-0238">DNA-binding</keyword>
<keyword evidence="1" id="KW-0805">Transcription regulation</keyword>
<dbReference type="SMART" id="SM00419">
    <property type="entry name" value="HTH_CRP"/>
    <property type="match status" value="1"/>
</dbReference>
<evidence type="ECO:0000259" key="4">
    <source>
        <dbReference type="PROSITE" id="PS51063"/>
    </source>
</evidence>
<dbReference type="EMBL" id="JAQYXL010000003">
    <property type="protein sequence ID" value="MEN3231906.1"/>
    <property type="molecule type" value="Genomic_DNA"/>
</dbReference>
<evidence type="ECO:0000256" key="3">
    <source>
        <dbReference type="ARBA" id="ARBA00023163"/>
    </source>
</evidence>
<dbReference type="Proteomes" id="UP001404845">
    <property type="component" value="Unassembled WGS sequence"/>
</dbReference>
<dbReference type="InterPro" id="IPR050397">
    <property type="entry name" value="Env_Response_Regulators"/>
</dbReference>
<dbReference type="InterPro" id="IPR036390">
    <property type="entry name" value="WH_DNA-bd_sf"/>
</dbReference>
<dbReference type="SUPFAM" id="SSF51206">
    <property type="entry name" value="cAMP-binding domain-like"/>
    <property type="match status" value="1"/>
</dbReference>
<protein>
    <submittedName>
        <fullName evidence="5">Helix-turn-helix domain-containing protein</fullName>
    </submittedName>
</protein>
<gene>
    <name evidence="5" type="ORF">PUR21_30520</name>
</gene>
<dbReference type="PRINTS" id="PR00034">
    <property type="entry name" value="HTHCRP"/>
</dbReference>
<dbReference type="PANTHER" id="PTHR24567:SF75">
    <property type="entry name" value="FUMARATE AND NITRATE REDUCTION REGULATORY PROTEIN"/>
    <property type="match status" value="1"/>
</dbReference>
<dbReference type="Pfam" id="PF13545">
    <property type="entry name" value="HTH_Crp_2"/>
    <property type="match status" value="1"/>
</dbReference>
<dbReference type="InterPro" id="IPR000595">
    <property type="entry name" value="cNMP-bd_dom"/>
</dbReference>
<keyword evidence="3" id="KW-0804">Transcription</keyword>
<dbReference type="InterPro" id="IPR018490">
    <property type="entry name" value="cNMP-bd_dom_sf"/>
</dbReference>
<dbReference type="SUPFAM" id="SSF46785">
    <property type="entry name" value="Winged helix' DNA-binding domain"/>
    <property type="match status" value="1"/>
</dbReference>
<dbReference type="Gene3D" id="1.10.10.10">
    <property type="entry name" value="Winged helix-like DNA-binding domain superfamily/Winged helix DNA-binding domain"/>
    <property type="match status" value="1"/>
</dbReference>
<dbReference type="InterPro" id="IPR036388">
    <property type="entry name" value="WH-like_DNA-bd_sf"/>
</dbReference>
<comment type="caution">
    <text evidence="5">The sequence shown here is derived from an EMBL/GenBank/DDBJ whole genome shotgun (WGS) entry which is preliminary data.</text>
</comment>
<keyword evidence="6" id="KW-1185">Reference proteome</keyword>
<dbReference type="InterPro" id="IPR012318">
    <property type="entry name" value="HTH_CRP"/>
</dbReference>
<dbReference type="InterPro" id="IPR014710">
    <property type="entry name" value="RmlC-like_jellyroll"/>
</dbReference>
<evidence type="ECO:0000256" key="2">
    <source>
        <dbReference type="ARBA" id="ARBA00023125"/>
    </source>
</evidence>
<accession>A0ABU9ZL54</accession>
<dbReference type="CDD" id="cd00038">
    <property type="entry name" value="CAP_ED"/>
    <property type="match status" value="1"/>
</dbReference>
<proteinExistence type="predicted"/>
<evidence type="ECO:0000313" key="6">
    <source>
        <dbReference type="Proteomes" id="UP001404845"/>
    </source>
</evidence>